<dbReference type="AlphaFoldDB" id="A0AAV3Y254"/>
<name>A0AAV3Y254_9GAST</name>
<reference evidence="1 2" key="1">
    <citation type="journal article" date="2021" name="Elife">
        <title>Chloroplast acquisition without the gene transfer in kleptoplastic sea slugs, Plakobranchus ocellatus.</title>
        <authorList>
            <person name="Maeda T."/>
            <person name="Takahashi S."/>
            <person name="Yoshida T."/>
            <person name="Shimamura S."/>
            <person name="Takaki Y."/>
            <person name="Nagai Y."/>
            <person name="Toyoda A."/>
            <person name="Suzuki Y."/>
            <person name="Arimoto A."/>
            <person name="Ishii H."/>
            <person name="Satoh N."/>
            <person name="Nishiyama T."/>
            <person name="Hasebe M."/>
            <person name="Maruyama T."/>
            <person name="Minagawa J."/>
            <person name="Obokata J."/>
            <person name="Shigenobu S."/>
        </authorList>
    </citation>
    <scope>NUCLEOTIDE SEQUENCE [LARGE SCALE GENOMIC DNA]</scope>
</reference>
<proteinExistence type="predicted"/>
<evidence type="ECO:0000313" key="1">
    <source>
        <dbReference type="EMBL" id="GFN77175.1"/>
    </source>
</evidence>
<dbReference type="EMBL" id="BLXT01000438">
    <property type="protein sequence ID" value="GFN77175.1"/>
    <property type="molecule type" value="Genomic_DNA"/>
</dbReference>
<accession>A0AAV3Y254</accession>
<evidence type="ECO:0000313" key="2">
    <source>
        <dbReference type="Proteomes" id="UP000735302"/>
    </source>
</evidence>
<protein>
    <submittedName>
        <fullName evidence="1">Uncharacterized protein</fullName>
    </submittedName>
</protein>
<gene>
    <name evidence="1" type="ORF">PoB_000368100</name>
</gene>
<dbReference type="Proteomes" id="UP000735302">
    <property type="component" value="Unassembled WGS sequence"/>
</dbReference>
<organism evidence="1 2">
    <name type="scientific">Plakobranchus ocellatus</name>
    <dbReference type="NCBI Taxonomy" id="259542"/>
    <lineage>
        <taxon>Eukaryota</taxon>
        <taxon>Metazoa</taxon>
        <taxon>Spiralia</taxon>
        <taxon>Lophotrochozoa</taxon>
        <taxon>Mollusca</taxon>
        <taxon>Gastropoda</taxon>
        <taxon>Heterobranchia</taxon>
        <taxon>Euthyneura</taxon>
        <taxon>Panpulmonata</taxon>
        <taxon>Sacoglossa</taxon>
        <taxon>Placobranchoidea</taxon>
        <taxon>Plakobranchidae</taxon>
        <taxon>Plakobranchus</taxon>
    </lineage>
</organism>
<comment type="caution">
    <text evidence="1">The sequence shown here is derived from an EMBL/GenBank/DDBJ whole genome shotgun (WGS) entry which is preliminary data.</text>
</comment>
<sequence length="91" mass="9767">MIPPSPLPLSLFPFSDHTAAGSPYRNDCLPLVSRYGRGFRIRETALRAVGTLLSRVRALPPASWPDGGQESLRSPCWNLVSTNPMGFGGGA</sequence>
<keyword evidence="2" id="KW-1185">Reference proteome</keyword>